<feature type="signal peptide" evidence="1">
    <location>
        <begin position="1"/>
        <end position="20"/>
    </location>
</feature>
<name>A0A9N8J6V2_9FLAO</name>
<keyword evidence="1" id="KW-0732">Signal</keyword>
<evidence type="ECO:0000256" key="1">
    <source>
        <dbReference type="SAM" id="SignalP"/>
    </source>
</evidence>
<accession>A0A9N8J6V2</accession>
<feature type="chain" id="PRO_5040443811" description="Lipoprotein" evidence="1">
    <location>
        <begin position="21"/>
        <end position="260"/>
    </location>
</feature>
<reference evidence="2 3" key="1">
    <citation type="submission" date="2020-06" db="EMBL/GenBank/DDBJ databases">
        <authorList>
            <person name="Criscuolo A."/>
        </authorList>
    </citation>
    <scope>NUCLEOTIDE SEQUENCE [LARGE SCALE GENOMIC DNA]</scope>
    <source>
        <strain evidence="2">PXU-55</strain>
    </source>
</reference>
<evidence type="ECO:0008006" key="4">
    <source>
        <dbReference type="Google" id="ProtNLM"/>
    </source>
</evidence>
<gene>
    <name evidence="2" type="ORF">FLAPXU55_03936</name>
</gene>
<organism evidence="2 3">
    <name type="scientific">Flavobacterium panici</name>
    <dbReference type="NCBI Taxonomy" id="2654843"/>
    <lineage>
        <taxon>Bacteria</taxon>
        <taxon>Pseudomonadati</taxon>
        <taxon>Bacteroidota</taxon>
        <taxon>Flavobacteriia</taxon>
        <taxon>Flavobacteriales</taxon>
        <taxon>Flavobacteriaceae</taxon>
        <taxon>Flavobacterium</taxon>
    </lineage>
</organism>
<evidence type="ECO:0000313" key="2">
    <source>
        <dbReference type="EMBL" id="CAC9976212.1"/>
    </source>
</evidence>
<dbReference type="EMBL" id="CAIJDE010000060">
    <property type="protein sequence ID" value="CAC9976212.1"/>
    <property type="molecule type" value="Genomic_DNA"/>
</dbReference>
<proteinExistence type="predicted"/>
<dbReference type="Proteomes" id="UP000533639">
    <property type="component" value="Unassembled WGS sequence"/>
</dbReference>
<comment type="caution">
    <text evidence="2">The sequence shown here is derived from an EMBL/GenBank/DDBJ whole genome shotgun (WGS) entry which is preliminary data.</text>
</comment>
<keyword evidence="3" id="KW-1185">Reference proteome</keyword>
<evidence type="ECO:0000313" key="3">
    <source>
        <dbReference type="Proteomes" id="UP000533639"/>
    </source>
</evidence>
<protein>
    <recommendedName>
        <fullName evidence="4">Lipoprotein</fullName>
    </recommendedName>
</protein>
<sequence>MKTKIVPILLFSIVLLLCQACINEDMVPYYEEQQPGKVVIHGYNAQKDSIQIAVDGKILTEGKKNAYIKKVDKNYEFVFYSNKTKLVEITNKVSNQLLYSYQLTTAKPIDTISFYTKEDLWINNVLATKPGKITQTGNAGFKFIFPTLNKYSASGYTGKLDGIMRKVNGEVVGVVKNIGKDNFSDFIEFPSSLPPIIRMELVKHNTTESYISGRQVITVMLMLPNKSGLIVLDERKDGNGKFQSVDASLNLVDFFDFTAH</sequence>
<dbReference type="RefSeq" id="WP_180860486.1">
    <property type="nucleotide sequence ID" value="NZ_CAIJDE010000060.1"/>
</dbReference>
<dbReference type="AlphaFoldDB" id="A0A9N8J6V2"/>